<evidence type="ECO:0000313" key="2">
    <source>
        <dbReference type="Proteomes" id="UP000253606"/>
    </source>
</evidence>
<dbReference type="AlphaFoldDB" id="A0A2Z5G6Q2"/>
<protein>
    <submittedName>
        <fullName evidence="1">Thiazole biosynthesis protein ThiG</fullName>
    </submittedName>
</protein>
<dbReference type="EMBL" id="CP030840">
    <property type="protein sequence ID" value="AXC14922.1"/>
    <property type="molecule type" value="Genomic_DNA"/>
</dbReference>
<proteinExistence type="predicted"/>
<dbReference type="PANTHER" id="PTHR34472:SF1">
    <property type="entry name" value="SULFUR CARRIER PROTEIN THIS"/>
    <property type="match status" value="1"/>
</dbReference>
<keyword evidence="2" id="KW-1185">Reference proteome</keyword>
<dbReference type="Proteomes" id="UP000253606">
    <property type="component" value="Chromosome"/>
</dbReference>
<dbReference type="InterPro" id="IPR016155">
    <property type="entry name" value="Mopterin_synth/thiamin_S_b"/>
</dbReference>
<sequence>MKVTINGQEREFPELEGSVYLNDLIEVLGLKSDRVAVEHNGAIVARSNWETAPIRAADRFEIVHFVGGGVC</sequence>
<accession>A0A2Z5G6Q2</accession>
<dbReference type="InterPro" id="IPR003749">
    <property type="entry name" value="ThiS/MoaD-like"/>
</dbReference>
<dbReference type="KEGG" id="abas:ACPOL_5676"/>
<gene>
    <name evidence="1" type="ORF">ACPOL_5676</name>
</gene>
<reference evidence="1 2" key="1">
    <citation type="journal article" date="2018" name="Front. Microbiol.">
        <title>Hydrolytic Capabilities as a Key to Environmental Success: Chitinolytic and Cellulolytic Acidobacteria From Acidic Sub-arctic Soils and Boreal Peatlands.</title>
        <authorList>
            <person name="Belova S.E."/>
            <person name="Ravin N.V."/>
            <person name="Pankratov T.A."/>
            <person name="Rakitin A.L."/>
            <person name="Ivanova A.A."/>
            <person name="Beletsky A.V."/>
            <person name="Mardanov A.V."/>
            <person name="Sinninghe Damste J.S."/>
            <person name="Dedysh S.N."/>
        </authorList>
    </citation>
    <scope>NUCLEOTIDE SEQUENCE [LARGE SCALE GENOMIC DNA]</scope>
    <source>
        <strain evidence="1 2">SBC82</strain>
    </source>
</reference>
<dbReference type="CDD" id="cd00565">
    <property type="entry name" value="Ubl_ThiS"/>
    <property type="match status" value="1"/>
</dbReference>
<dbReference type="InterPro" id="IPR012675">
    <property type="entry name" value="Beta-grasp_dom_sf"/>
</dbReference>
<dbReference type="SUPFAM" id="SSF54285">
    <property type="entry name" value="MoaD/ThiS"/>
    <property type="match status" value="1"/>
</dbReference>
<organism evidence="1 2">
    <name type="scientific">Acidisarcina polymorpha</name>
    <dbReference type="NCBI Taxonomy" id="2211140"/>
    <lineage>
        <taxon>Bacteria</taxon>
        <taxon>Pseudomonadati</taxon>
        <taxon>Acidobacteriota</taxon>
        <taxon>Terriglobia</taxon>
        <taxon>Terriglobales</taxon>
        <taxon>Acidobacteriaceae</taxon>
        <taxon>Acidisarcina</taxon>
    </lineage>
</organism>
<dbReference type="PANTHER" id="PTHR34472">
    <property type="entry name" value="SULFUR CARRIER PROTEIN THIS"/>
    <property type="match status" value="1"/>
</dbReference>
<dbReference type="RefSeq" id="WP_114209591.1">
    <property type="nucleotide sequence ID" value="NZ_CP030840.1"/>
</dbReference>
<dbReference type="InterPro" id="IPR010035">
    <property type="entry name" value="Thi_S"/>
</dbReference>
<dbReference type="OrthoDB" id="9798559at2"/>
<dbReference type="Pfam" id="PF02597">
    <property type="entry name" value="ThiS"/>
    <property type="match status" value="1"/>
</dbReference>
<dbReference type="NCBIfam" id="TIGR01683">
    <property type="entry name" value="thiS"/>
    <property type="match status" value="1"/>
</dbReference>
<dbReference type="Gene3D" id="3.10.20.30">
    <property type="match status" value="1"/>
</dbReference>
<name>A0A2Z5G6Q2_9BACT</name>
<evidence type="ECO:0000313" key="1">
    <source>
        <dbReference type="EMBL" id="AXC14922.1"/>
    </source>
</evidence>